<feature type="domain" description="DUF2207" evidence="3">
    <location>
        <begin position="34"/>
        <end position="221"/>
    </location>
</feature>
<sequence length="607" mass="68520">MKNKLRMWLGVLVAFVMFGVGGATAFADSADQYDITKYDEHVQFQKDGTAHVTVKMTYAFNKSMHGVYFQQGLGEHVKQVGPVQASVNGVAAQPYNGGDTGLELQSYQASSDQEKGVRFKLYHPVAAGDTIQVTWQYTLSNLINSYNDVDELNWRIIGNNWDVPFDQMQLTVAFPQQPLNDTRTWQHGKTATKGKWDGTHSRWTFSQKDYPSQSPLELHMMLPKTTFNPNAQVHRVNDEGRQKILKQEAQLQRQAAQRKRTVQIIEWVLIAGTAVCLLSAVWFWKRTRPFVAFVRNDRRLYDVPDDHLAPAVVGERLSEEWMPTERSLSATYMDMIARHYVAVEEDPQGRRKDKRFKLVKDPSDLALFEQQALQILFREELVVGATRRSRKLKLSEQESRTYRKQVRTYRKQVQQASQTTWLNLKEISALKKGIKFGWYLLIAIFLGQIVLLAIDESVLTPTQVYGTLIGVVLAAVIVFWRQRYLEYDYTGVGLPHALAWHQYANMLGQIGRMPEREIEEVVLWDRLMAYAVILDEGKTVAKELKKLDLQAVEAAPLNDLLIAFALIGPYQIRTNTAVATPSSGSGLSFGAGGTSGGFGGSSGGGAF</sequence>
<evidence type="ECO:0000259" key="4">
    <source>
        <dbReference type="Pfam" id="PF20990"/>
    </source>
</evidence>
<accession>A0A3P2RD79</accession>
<feature type="transmembrane region" description="Helical" evidence="1">
    <location>
        <begin position="436"/>
        <end position="454"/>
    </location>
</feature>
<evidence type="ECO:0000313" key="5">
    <source>
        <dbReference type="EMBL" id="RRG18593.1"/>
    </source>
</evidence>
<dbReference type="Pfam" id="PF09972">
    <property type="entry name" value="DUF2207"/>
    <property type="match status" value="1"/>
</dbReference>
<reference evidence="5 6" key="1">
    <citation type="submission" date="2018-10" db="EMBL/GenBank/DDBJ databases">
        <title>Draft genome sequence of Weissella viridescens UCO-SMC3.</title>
        <authorList>
            <person name="Garcia-Cancino A."/>
            <person name="Espinoza-Monje M."/>
            <person name="Albarracin L."/>
            <person name="Garcia-Castillo V."/>
            <person name="Campos-Martin J."/>
            <person name="Nakano Y."/>
            <person name="Guitierrez-Zamorano C."/>
            <person name="Ikeda-Ohtsubo W."/>
            <person name="Morita H."/>
            <person name="Kitazawa H."/>
            <person name="Villena J."/>
        </authorList>
    </citation>
    <scope>NUCLEOTIDE SEQUENCE [LARGE SCALE GENOMIC DNA]</scope>
    <source>
        <strain evidence="5 6">UCO-SMC3</strain>
    </source>
</reference>
<gene>
    <name evidence="5" type="ORF">D3P96_01010</name>
</gene>
<keyword evidence="1" id="KW-0472">Membrane</keyword>
<dbReference type="EMBL" id="RHGY01000001">
    <property type="protein sequence ID" value="RRG18593.1"/>
    <property type="molecule type" value="Genomic_DNA"/>
</dbReference>
<dbReference type="RefSeq" id="WP_124942567.1">
    <property type="nucleotide sequence ID" value="NZ_RHGY01000001.1"/>
</dbReference>
<evidence type="ECO:0000256" key="2">
    <source>
        <dbReference type="SAM" id="SignalP"/>
    </source>
</evidence>
<feature type="transmembrane region" description="Helical" evidence="1">
    <location>
        <begin position="264"/>
        <end position="284"/>
    </location>
</feature>
<keyword evidence="1" id="KW-1133">Transmembrane helix</keyword>
<dbReference type="AlphaFoldDB" id="A0A3P2RD79"/>
<feature type="domain" description="Predicted membrane protein YciQ-like C-terminal" evidence="4">
    <location>
        <begin position="301"/>
        <end position="544"/>
    </location>
</feature>
<dbReference type="InterPro" id="IPR048389">
    <property type="entry name" value="YciQ-like_C"/>
</dbReference>
<feature type="transmembrane region" description="Helical" evidence="1">
    <location>
        <begin position="460"/>
        <end position="480"/>
    </location>
</feature>
<proteinExistence type="predicted"/>
<comment type="caution">
    <text evidence="5">The sequence shown here is derived from an EMBL/GenBank/DDBJ whole genome shotgun (WGS) entry which is preliminary data.</text>
</comment>
<protein>
    <submittedName>
        <fullName evidence="5">DUF2207 domain-containing protein</fullName>
    </submittedName>
</protein>
<dbReference type="OrthoDB" id="2138002at2"/>
<name>A0A3P2RD79_WEIVI</name>
<evidence type="ECO:0000313" key="6">
    <source>
        <dbReference type="Proteomes" id="UP000275836"/>
    </source>
</evidence>
<keyword evidence="2" id="KW-0732">Signal</keyword>
<dbReference type="Proteomes" id="UP000275836">
    <property type="component" value="Unassembled WGS sequence"/>
</dbReference>
<dbReference type="Pfam" id="PF20990">
    <property type="entry name" value="DUF2207_C"/>
    <property type="match status" value="1"/>
</dbReference>
<keyword evidence="1" id="KW-0812">Transmembrane</keyword>
<feature type="signal peptide" evidence="2">
    <location>
        <begin position="1"/>
        <end position="25"/>
    </location>
</feature>
<evidence type="ECO:0000256" key="1">
    <source>
        <dbReference type="SAM" id="Phobius"/>
    </source>
</evidence>
<feature type="chain" id="PRO_5038905141" evidence="2">
    <location>
        <begin position="26"/>
        <end position="607"/>
    </location>
</feature>
<organism evidence="5 6">
    <name type="scientific">Weissella viridescens</name>
    <name type="common">Lactobacillus viridescens</name>
    <dbReference type="NCBI Taxonomy" id="1629"/>
    <lineage>
        <taxon>Bacteria</taxon>
        <taxon>Bacillati</taxon>
        <taxon>Bacillota</taxon>
        <taxon>Bacilli</taxon>
        <taxon>Lactobacillales</taxon>
        <taxon>Lactobacillaceae</taxon>
        <taxon>Weissella</taxon>
    </lineage>
</organism>
<dbReference type="InterPro" id="IPR018702">
    <property type="entry name" value="DUF2207"/>
</dbReference>
<evidence type="ECO:0000259" key="3">
    <source>
        <dbReference type="Pfam" id="PF09972"/>
    </source>
</evidence>